<dbReference type="EMBL" id="JAHKKG010000006">
    <property type="protein sequence ID" value="MBU2666236.1"/>
    <property type="molecule type" value="Genomic_DNA"/>
</dbReference>
<gene>
    <name evidence="2" type="ORF">KOI35_22295</name>
</gene>
<evidence type="ECO:0000313" key="3">
    <source>
        <dbReference type="Proteomes" id="UP001519654"/>
    </source>
</evidence>
<feature type="domain" description="PucR C-terminal helix-turn-helix" evidence="1">
    <location>
        <begin position="268"/>
        <end position="323"/>
    </location>
</feature>
<dbReference type="RefSeq" id="WP_215789419.1">
    <property type="nucleotide sequence ID" value="NZ_JAHKKG010000006.1"/>
</dbReference>
<proteinExistence type="predicted"/>
<dbReference type="Proteomes" id="UP001519654">
    <property type="component" value="Unassembled WGS sequence"/>
</dbReference>
<name>A0ABS5YS13_9ACTN</name>
<organism evidence="2 3">
    <name type="scientific">Paractinoplanes bogorensis</name>
    <dbReference type="NCBI Taxonomy" id="1610840"/>
    <lineage>
        <taxon>Bacteria</taxon>
        <taxon>Bacillati</taxon>
        <taxon>Actinomycetota</taxon>
        <taxon>Actinomycetes</taxon>
        <taxon>Micromonosporales</taxon>
        <taxon>Micromonosporaceae</taxon>
        <taxon>Paractinoplanes</taxon>
    </lineage>
</organism>
<evidence type="ECO:0000259" key="1">
    <source>
        <dbReference type="Pfam" id="PF13556"/>
    </source>
</evidence>
<protein>
    <submittedName>
        <fullName evidence="2">Helix-turn-helix domain-containing protein</fullName>
    </submittedName>
</protein>
<dbReference type="Pfam" id="PF13556">
    <property type="entry name" value="HTH_30"/>
    <property type="match status" value="1"/>
</dbReference>
<keyword evidence="3" id="KW-1185">Reference proteome</keyword>
<comment type="caution">
    <text evidence="2">The sequence shown here is derived from an EMBL/GenBank/DDBJ whole genome shotgun (WGS) entry which is preliminary data.</text>
</comment>
<reference evidence="2 3" key="1">
    <citation type="submission" date="2021-06" db="EMBL/GenBank/DDBJ databases">
        <title>Actinoplanes lichenicola sp. nov., and Actinoplanes ovalisporus sp. nov., isolated from lichen in Thailand.</title>
        <authorList>
            <person name="Saeng-In P."/>
            <person name="Kanchanasin P."/>
            <person name="Yuki M."/>
            <person name="Kudo T."/>
            <person name="Ohkuma M."/>
            <person name="Phongsopitanun W."/>
            <person name="Tanasupawat S."/>
        </authorList>
    </citation>
    <scope>NUCLEOTIDE SEQUENCE [LARGE SCALE GENOMIC DNA]</scope>
    <source>
        <strain evidence="2 3">NBRC 110975</strain>
    </source>
</reference>
<sequence>MKDLAVRLAALDPDAGAALRVIAYFDRLAESRAGLQTIVRGAAILSGCAARLADRDRRIQIRVQPDGTSGPGAAGRAELEAATGEPDPLWMSAPAGDATLWLERPGPPGPVDAMVLERAGAAARSVLDRTRGHAAHPDPALVELVVDAAAPEPVRLQAAARLGFNPSDSVRAIALEGGAVRLLHGAGPDITGRAGVGPAGPPADLPDSWAAARIALRFTAESTDQDPGPRIVHADELGGLALLATTHTEPIPDERALDRAAATAPWMLTTLDAVAETASLRAAATVLRLHHSTLQDRLAHTLPVLGWDVREPRGRLRLQLALALRRLHR</sequence>
<dbReference type="InterPro" id="IPR025736">
    <property type="entry name" value="PucR_C-HTH_dom"/>
</dbReference>
<dbReference type="InterPro" id="IPR042070">
    <property type="entry name" value="PucR_C-HTH_sf"/>
</dbReference>
<evidence type="ECO:0000313" key="2">
    <source>
        <dbReference type="EMBL" id="MBU2666236.1"/>
    </source>
</evidence>
<accession>A0ABS5YS13</accession>
<dbReference type="Gene3D" id="1.10.10.2840">
    <property type="entry name" value="PucR C-terminal helix-turn-helix domain"/>
    <property type="match status" value="1"/>
</dbReference>